<dbReference type="Pfam" id="PF13640">
    <property type="entry name" value="2OG-FeII_Oxy_3"/>
    <property type="match status" value="1"/>
</dbReference>
<evidence type="ECO:0000256" key="1">
    <source>
        <dbReference type="ARBA" id="ARBA00001961"/>
    </source>
</evidence>
<keyword evidence="3" id="KW-0223">Dioxygenase</keyword>
<evidence type="ECO:0000313" key="8">
    <source>
        <dbReference type="Proteomes" id="UP001056384"/>
    </source>
</evidence>
<protein>
    <submittedName>
        <fullName evidence="7">Prolyl 4-hydroxylase, alpha subunit</fullName>
    </submittedName>
</protein>
<keyword evidence="4" id="KW-0560">Oxidoreductase</keyword>
<dbReference type="GO" id="GO:0005783">
    <property type="term" value="C:endoplasmic reticulum"/>
    <property type="evidence" value="ECO:0007669"/>
    <property type="project" value="TreeGrafter"/>
</dbReference>
<dbReference type="SMART" id="SM00702">
    <property type="entry name" value="P4Hc"/>
    <property type="match status" value="1"/>
</dbReference>
<dbReference type="EMBL" id="CP099419">
    <property type="protein sequence ID" value="USW49194.1"/>
    <property type="molecule type" value="Genomic_DNA"/>
</dbReference>
<accession>A0A9Q9AJS4</accession>
<dbReference type="InterPro" id="IPR006620">
    <property type="entry name" value="Pro_4_hyd_alph"/>
</dbReference>
<evidence type="ECO:0000313" key="7">
    <source>
        <dbReference type="EMBL" id="USW49194.1"/>
    </source>
</evidence>
<dbReference type="InterPro" id="IPR044862">
    <property type="entry name" value="Pro_4_hyd_alph_FE2OG_OXY"/>
</dbReference>
<evidence type="ECO:0000256" key="4">
    <source>
        <dbReference type="ARBA" id="ARBA00023002"/>
    </source>
</evidence>
<gene>
    <name evidence="7" type="ORF">Slin15195_G025130</name>
</gene>
<sequence length="257" mass="28395">MAPKAKSAKKGVVATGPKEEVCKPDWPPLKPLLPAYDLTFETLLPDQILTIPRFWTSSLCNSYVSFLSSLPLTTTPGKPKKGDAVRVNDRFQVDDASFAEQLWSGTALKDLVTGYTVDGIQLNDFGKDELWGGEVVGLNPNIRIYRYSKGQFFDQHFDESNNISFPSADSVNPIPAKTTWTLLLYLTSPATGCEGGETVFYPEPPSKRDTAPPPVIADLDVGMALLHRHGKECILHEGREVTAGEKWVIRSDLCVRR</sequence>
<evidence type="ECO:0000259" key="6">
    <source>
        <dbReference type="SMART" id="SM00702"/>
    </source>
</evidence>
<dbReference type="Proteomes" id="UP001056384">
    <property type="component" value="Chromosome 2"/>
</dbReference>
<keyword evidence="5" id="KW-0408">Iron</keyword>
<dbReference type="GO" id="GO:0004656">
    <property type="term" value="F:procollagen-proline 4-dioxygenase activity"/>
    <property type="evidence" value="ECO:0007669"/>
    <property type="project" value="TreeGrafter"/>
</dbReference>
<proteinExistence type="predicted"/>
<organism evidence="7 8">
    <name type="scientific">Septoria linicola</name>
    <dbReference type="NCBI Taxonomy" id="215465"/>
    <lineage>
        <taxon>Eukaryota</taxon>
        <taxon>Fungi</taxon>
        <taxon>Dikarya</taxon>
        <taxon>Ascomycota</taxon>
        <taxon>Pezizomycotina</taxon>
        <taxon>Dothideomycetes</taxon>
        <taxon>Dothideomycetidae</taxon>
        <taxon>Mycosphaerellales</taxon>
        <taxon>Mycosphaerellaceae</taxon>
        <taxon>Septoria</taxon>
    </lineage>
</organism>
<comment type="cofactor">
    <cofactor evidence="1">
        <name>L-ascorbate</name>
        <dbReference type="ChEBI" id="CHEBI:38290"/>
    </cofactor>
</comment>
<keyword evidence="2" id="KW-0479">Metal-binding</keyword>
<evidence type="ECO:0000256" key="2">
    <source>
        <dbReference type="ARBA" id="ARBA00022723"/>
    </source>
</evidence>
<dbReference type="AlphaFoldDB" id="A0A9Q9AJS4"/>
<reference evidence="7" key="1">
    <citation type="submission" date="2022-06" db="EMBL/GenBank/DDBJ databases">
        <title>Complete genome sequences of two strains of the flax pathogen Septoria linicola.</title>
        <authorList>
            <person name="Lapalu N."/>
            <person name="Simon A."/>
            <person name="Demenou B."/>
            <person name="Paumier D."/>
            <person name="Guillot M.-P."/>
            <person name="Gout L."/>
            <person name="Valade R."/>
        </authorList>
    </citation>
    <scope>NUCLEOTIDE SEQUENCE</scope>
    <source>
        <strain evidence="7">SE15195</strain>
    </source>
</reference>
<name>A0A9Q9AJS4_9PEZI</name>
<dbReference type="OrthoDB" id="69177at2759"/>
<dbReference type="FunFam" id="2.60.120.620:FF:000021">
    <property type="entry name" value="WGS project CABT00000000 data, contig 2.8"/>
    <property type="match status" value="1"/>
</dbReference>
<dbReference type="GO" id="GO:0031418">
    <property type="term" value="F:L-ascorbic acid binding"/>
    <property type="evidence" value="ECO:0007669"/>
    <property type="project" value="InterPro"/>
</dbReference>
<dbReference type="PANTHER" id="PTHR10869:SF236">
    <property type="entry name" value="PROLYL 4-HYDROXYLASE ALPHA SUBUNIT DOMAIN-CONTAINING PROTEIN"/>
    <property type="match status" value="1"/>
</dbReference>
<evidence type="ECO:0000256" key="5">
    <source>
        <dbReference type="ARBA" id="ARBA00023004"/>
    </source>
</evidence>
<dbReference type="PANTHER" id="PTHR10869">
    <property type="entry name" value="PROLYL 4-HYDROXYLASE ALPHA SUBUNIT"/>
    <property type="match status" value="1"/>
</dbReference>
<feature type="domain" description="Prolyl 4-hydroxylase alpha subunit" evidence="6">
    <location>
        <begin position="46"/>
        <end position="254"/>
    </location>
</feature>
<dbReference type="Gene3D" id="2.60.120.620">
    <property type="entry name" value="q2cbj1_9rhob like domain"/>
    <property type="match status" value="1"/>
</dbReference>
<evidence type="ECO:0000256" key="3">
    <source>
        <dbReference type="ARBA" id="ARBA00022964"/>
    </source>
</evidence>
<dbReference type="InterPro" id="IPR045054">
    <property type="entry name" value="P4HA-like"/>
</dbReference>
<dbReference type="GO" id="GO:0005506">
    <property type="term" value="F:iron ion binding"/>
    <property type="evidence" value="ECO:0007669"/>
    <property type="project" value="InterPro"/>
</dbReference>
<keyword evidence="8" id="KW-1185">Reference proteome</keyword>